<dbReference type="Proteomes" id="UP000294641">
    <property type="component" value="Unassembled WGS sequence"/>
</dbReference>
<keyword evidence="3" id="KW-0175">Coiled coil</keyword>
<dbReference type="NCBIfam" id="NF038402">
    <property type="entry name" value="TroA_like"/>
    <property type="match status" value="1"/>
</dbReference>
<dbReference type="CDD" id="cd01143">
    <property type="entry name" value="YvrC"/>
    <property type="match status" value="1"/>
</dbReference>
<dbReference type="GO" id="GO:0071281">
    <property type="term" value="P:cellular response to iron ion"/>
    <property type="evidence" value="ECO:0007669"/>
    <property type="project" value="TreeGrafter"/>
</dbReference>
<gene>
    <name evidence="6" type="primary">btuF_1</name>
    <name evidence="7" type="ORF">DFR61_11748</name>
    <name evidence="6" type="ORF">NCTC10597_00309</name>
</gene>
<feature type="chain" id="PRO_5032955941" evidence="4">
    <location>
        <begin position="27"/>
        <end position="316"/>
    </location>
</feature>
<reference evidence="6 8" key="1">
    <citation type="submission" date="2018-06" db="EMBL/GenBank/DDBJ databases">
        <authorList>
            <consortium name="Pathogen Informatics"/>
            <person name="Doyle S."/>
        </authorList>
    </citation>
    <scope>NUCLEOTIDE SEQUENCE [LARGE SCALE GENOMIC DNA]</scope>
    <source>
        <strain evidence="6 8">NCTC10597</strain>
    </source>
</reference>
<evidence type="ECO:0000313" key="6">
    <source>
        <dbReference type="EMBL" id="STX08643.1"/>
    </source>
</evidence>
<dbReference type="InterPro" id="IPR050902">
    <property type="entry name" value="ABC_Transporter_SBP"/>
</dbReference>
<name>A0A8B4Q7G3_9BACL</name>
<dbReference type="Gene3D" id="3.40.50.1980">
    <property type="entry name" value="Nitrogenase molybdenum iron protein domain"/>
    <property type="match status" value="2"/>
</dbReference>
<keyword evidence="2 4" id="KW-0732">Signal</keyword>
<dbReference type="PANTHER" id="PTHR30535:SF34">
    <property type="entry name" value="MOLYBDATE-BINDING PROTEIN MOLA"/>
    <property type="match status" value="1"/>
</dbReference>
<dbReference type="Pfam" id="PF01497">
    <property type="entry name" value="Peripla_BP_2"/>
    <property type="match status" value="1"/>
</dbReference>
<feature type="domain" description="Fe/B12 periplasmic-binding" evidence="5">
    <location>
        <begin position="62"/>
        <end position="314"/>
    </location>
</feature>
<dbReference type="PANTHER" id="PTHR30535">
    <property type="entry name" value="VITAMIN B12-BINDING PROTEIN"/>
    <property type="match status" value="1"/>
</dbReference>
<evidence type="ECO:0000256" key="4">
    <source>
        <dbReference type="SAM" id="SignalP"/>
    </source>
</evidence>
<dbReference type="RefSeq" id="WP_240605529.1">
    <property type="nucleotide sequence ID" value="NZ_BJUE01000012.1"/>
</dbReference>
<evidence type="ECO:0000256" key="1">
    <source>
        <dbReference type="ARBA" id="ARBA00008814"/>
    </source>
</evidence>
<accession>A0A8B4Q7G3</accession>
<dbReference type="PROSITE" id="PS51257">
    <property type="entry name" value="PROKAR_LIPOPROTEIN"/>
    <property type="match status" value="1"/>
</dbReference>
<dbReference type="EMBL" id="SNZG01000017">
    <property type="protein sequence ID" value="TDR38318.1"/>
    <property type="molecule type" value="Genomic_DNA"/>
</dbReference>
<evidence type="ECO:0000313" key="7">
    <source>
        <dbReference type="EMBL" id="TDR38318.1"/>
    </source>
</evidence>
<evidence type="ECO:0000313" key="8">
    <source>
        <dbReference type="Proteomes" id="UP000254330"/>
    </source>
</evidence>
<dbReference type="PROSITE" id="PS50983">
    <property type="entry name" value="FE_B12_PBP"/>
    <property type="match status" value="1"/>
</dbReference>
<evidence type="ECO:0000313" key="9">
    <source>
        <dbReference type="Proteomes" id="UP000294641"/>
    </source>
</evidence>
<evidence type="ECO:0000259" key="5">
    <source>
        <dbReference type="PROSITE" id="PS50983"/>
    </source>
</evidence>
<reference evidence="7 9" key="2">
    <citation type="submission" date="2019-03" db="EMBL/GenBank/DDBJ databases">
        <title>Genomic Encyclopedia of Type Strains, Phase IV (KMG-IV): sequencing the most valuable type-strain genomes for metagenomic binning, comparative biology and taxonomic classification.</title>
        <authorList>
            <person name="Goeker M."/>
        </authorList>
    </citation>
    <scope>NUCLEOTIDE SEQUENCE [LARGE SCALE GENOMIC DNA]</scope>
    <source>
        <strain evidence="7 9">DSM 20580</strain>
    </source>
</reference>
<dbReference type="Proteomes" id="UP000254330">
    <property type="component" value="Unassembled WGS sequence"/>
</dbReference>
<protein>
    <submittedName>
        <fullName evidence="7">Iron complex transport system substrate-binding protein</fullName>
    </submittedName>
    <submittedName>
        <fullName evidence="6">Vitamin B12-binding protein</fullName>
    </submittedName>
</protein>
<dbReference type="InterPro" id="IPR002491">
    <property type="entry name" value="ABC_transptr_periplasmic_BD"/>
</dbReference>
<evidence type="ECO:0000256" key="2">
    <source>
        <dbReference type="ARBA" id="ARBA00022729"/>
    </source>
</evidence>
<evidence type="ECO:0000256" key="3">
    <source>
        <dbReference type="SAM" id="Coils"/>
    </source>
</evidence>
<dbReference type="InterPro" id="IPR054828">
    <property type="entry name" value="Vit_B12_bind_prot"/>
</dbReference>
<comment type="similarity">
    <text evidence="1">Belongs to the bacterial solute-binding protein 8 family.</text>
</comment>
<sequence>MKKFMNVFAIMMVLVLVLTGCGNPNANVVPKTEESVKPAGQYPLSIAGADGEFVEIKKVPKRIVSLIPSNTETLFALDAGDSVVGVSDNDDFPKEATKKEKVGGMEFNLEKIISLKPDLVLAHSTLGESADAGIKQLRELKIPVFVVPEAKSFEETYDVINQISIIVNKKDEASKIIADMKAKVEDVQSKVKALDEQRTAFVETSNAPEIYTAGEGTFIQEMFDLLNIKNSATKSGWYQISSEAIIKENPDVILVMYDYVPKIVEKVKKREGFSTINAVKNDRVVQIDEDKISRTGPRLADGLEEVAKAVYPEAFK</sequence>
<organism evidence="6 8">
    <name type="scientific">Kurthia zopfii</name>
    <dbReference type="NCBI Taxonomy" id="1650"/>
    <lineage>
        <taxon>Bacteria</taxon>
        <taxon>Bacillati</taxon>
        <taxon>Bacillota</taxon>
        <taxon>Bacilli</taxon>
        <taxon>Bacillales</taxon>
        <taxon>Caryophanaceae</taxon>
        <taxon>Kurthia</taxon>
    </lineage>
</organism>
<feature type="coiled-coil region" evidence="3">
    <location>
        <begin position="170"/>
        <end position="197"/>
    </location>
</feature>
<feature type="signal peptide" evidence="4">
    <location>
        <begin position="1"/>
        <end position="26"/>
    </location>
</feature>
<proteinExistence type="inferred from homology"/>
<dbReference type="SUPFAM" id="SSF53807">
    <property type="entry name" value="Helical backbone' metal receptor"/>
    <property type="match status" value="1"/>
</dbReference>
<keyword evidence="9" id="KW-1185">Reference proteome</keyword>
<comment type="caution">
    <text evidence="6">The sequence shown here is derived from an EMBL/GenBank/DDBJ whole genome shotgun (WGS) entry which is preliminary data.</text>
</comment>
<dbReference type="AlphaFoldDB" id="A0A8B4Q7G3"/>
<dbReference type="EMBL" id="UGNP01000001">
    <property type="protein sequence ID" value="STX08643.1"/>
    <property type="molecule type" value="Genomic_DNA"/>
</dbReference>